<evidence type="ECO:0000256" key="3">
    <source>
        <dbReference type="ARBA" id="ARBA00022692"/>
    </source>
</evidence>
<evidence type="ECO:0000256" key="1">
    <source>
        <dbReference type="ARBA" id="ARBA00004651"/>
    </source>
</evidence>
<evidence type="ECO:0000256" key="12">
    <source>
        <dbReference type="ARBA" id="ARBA00026210"/>
    </source>
</evidence>
<feature type="transmembrane region" description="Helical" evidence="16">
    <location>
        <begin position="114"/>
        <end position="133"/>
    </location>
</feature>
<keyword evidence="9" id="KW-0325">Glycoprotein</keyword>
<evidence type="ECO:0000256" key="7">
    <source>
        <dbReference type="ARBA" id="ARBA00023157"/>
    </source>
</evidence>
<evidence type="ECO:0000256" key="2">
    <source>
        <dbReference type="ARBA" id="ARBA00022475"/>
    </source>
</evidence>
<dbReference type="Pfam" id="PF00001">
    <property type="entry name" value="7tm_1"/>
    <property type="match status" value="1"/>
</dbReference>
<feature type="transmembrane region" description="Helical" evidence="16">
    <location>
        <begin position="285"/>
        <end position="307"/>
    </location>
</feature>
<dbReference type="CTD" id="2825"/>
<evidence type="ECO:0000256" key="14">
    <source>
        <dbReference type="ARBA" id="ARBA00030529"/>
    </source>
</evidence>
<keyword evidence="2" id="KW-1003">Cell membrane</keyword>
<feature type="transmembrane region" description="Helical" evidence="16">
    <location>
        <begin position="36"/>
        <end position="62"/>
    </location>
</feature>
<evidence type="ECO:0000256" key="6">
    <source>
        <dbReference type="ARBA" id="ARBA00023136"/>
    </source>
</evidence>
<dbReference type="OrthoDB" id="6088892at2759"/>
<protein>
    <recommendedName>
        <fullName evidence="12">Chemerin-like receptor 2</fullName>
    </recommendedName>
    <alternativeName>
        <fullName evidence="13">Chemerin chemokine-like receptor 2</fullName>
    </alternativeName>
    <alternativeName>
        <fullName evidence="14">Chemokine-like receptor 2</fullName>
    </alternativeName>
    <alternativeName>
        <fullName evidence="15">G-protein coupled receptor 1</fullName>
    </alternativeName>
</protein>
<sequence length="355" mass="40921">MEDLEETLFEEFENYSYVLEYSSPELDSEDKAHLGAVQWVSLVLYCLVFVLGIPGNATVIWFTGFKWKKTVTTLWFLNLAIADFVFVLFLPLYISYVAMGFHWPFGVWLCKANSFVAQLNMFASIFFLTVISLDHYIHLIHPILSQRHRTLKNSLIVTMFIWLLASLIGGPALYFRDTVEFNNHTLCFNNFHEHDPDLTLIRHHVLTWVKFIIGYLFPLLTMSVCYLCLVFKVKKRSLLASSRHFWTVLAVVVAFLVCWTPYHLFSIWELSIHHGSHFQQVLQAGIPLSSALAFLNSCLNPILYVLISRKFQAHFRASVAEILKHTLWEVSCSGPVSEQLRVSETKSLDLLETAS</sequence>
<dbReference type="PRINTS" id="PR01146">
    <property type="entry name" value="GPR1ORPHANR"/>
</dbReference>
<name>A0A1U7TFJ6_CARSF</name>
<feature type="transmembrane region" description="Helical" evidence="16">
    <location>
        <begin position="212"/>
        <end position="233"/>
    </location>
</feature>
<evidence type="ECO:0000256" key="16">
    <source>
        <dbReference type="SAM" id="Phobius"/>
    </source>
</evidence>
<evidence type="ECO:0000256" key="9">
    <source>
        <dbReference type="ARBA" id="ARBA00023180"/>
    </source>
</evidence>
<evidence type="ECO:0000259" key="17">
    <source>
        <dbReference type="PROSITE" id="PS50262"/>
    </source>
</evidence>
<comment type="similarity">
    <text evidence="11">Belongs to the chemokine-like receptor (CMKLR) family.</text>
</comment>
<dbReference type="PRINTS" id="PR00237">
    <property type="entry name" value="GPCRRHODOPSN"/>
</dbReference>
<evidence type="ECO:0000256" key="13">
    <source>
        <dbReference type="ARBA" id="ARBA00030357"/>
    </source>
</evidence>
<gene>
    <name evidence="19" type="primary">GPR1</name>
</gene>
<evidence type="ECO:0000256" key="10">
    <source>
        <dbReference type="ARBA" id="ARBA00023224"/>
    </source>
</evidence>
<dbReference type="InterPro" id="IPR002275">
    <property type="entry name" value="CML2"/>
</dbReference>
<dbReference type="SUPFAM" id="SSF81321">
    <property type="entry name" value="Family A G protein-coupled receptor-like"/>
    <property type="match status" value="1"/>
</dbReference>
<dbReference type="InterPro" id="IPR000826">
    <property type="entry name" value="Formyl_rcpt-rel"/>
</dbReference>
<dbReference type="GO" id="GO:0004930">
    <property type="term" value="F:G protein-coupled receptor activity"/>
    <property type="evidence" value="ECO:0007669"/>
    <property type="project" value="UniProtKB-KW"/>
</dbReference>
<dbReference type="CDD" id="cd15119">
    <property type="entry name" value="7tmA_GPR1"/>
    <property type="match status" value="1"/>
</dbReference>
<keyword evidence="7" id="KW-1015">Disulfide bond</keyword>
<dbReference type="PANTHER" id="PTHR24225">
    <property type="entry name" value="CHEMOTACTIC RECEPTOR"/>
    <property type="match status" value="1"/>
</dbReference>
<evidence type="ECO:0000313" key="19">
    <source>
        <dbReference type="RefSeq" id="XP_008058809.1"/>
    </source>
</evidence>
<feature type="transmembrane region" description="Helical" evidence="16">
    <location>
        <begin position="74"/>
        <end position="94"/>
    </location>
</feature>
<feature type="transmembrane region" description="Helical" evidence="16">
    <location>
        <begin position="245"/>
        <end position="265"/>
    </location>
</feature>
<dbReference type="GeneID" id="103262946"/>
<feature type="domain" description="G-protein coupled receptors family 1 profile" evidence="17">
    <location>
        <begin position="55"/>
        <end position="304"/>
    </location>
</feature>
<evidence type="ECO:0000256" key="5">
    <source>
        <dbReference type="ARBA" id="ARBA00023040"/>
    </source>
</evidence>
<keyword evidence="5" id="KW-0297">G-protein coupled receptor</keyword>
<dbReference type="Gene3D" id="1.20.1070.10">
    <property type="entry name" value="Rhodopsin 7-helix transmembrane proteins"/>
    <property type="match status" value="1"/>
</dbReference>
<dbReference type="InterPro" id="IPR017452">
    <property type="entry name" value="GPCR_Rhodpsn_7TM"/>
</dbReference>
<keyword evidence="8 19" id="KW-0675">Receptor</keyword>
<evidence type="ECO:0000256" key="15">
    <source>
        <dbReference type="ARBA" id="ARBA00031086"/>
    </source>
</evidence>
<dbReference type="GO" id="GO:0006954">
    <property type="term" value="P:inflammatory response"/>
    <property type="evidence" value="ECO:0007669"/>
    <property type="project" value="TreeGrafter"/>
</dbReference>
<evidence type="ECO:0000313" key="18">
    <source>
        <dbReference type="Proteomes" id="UP000189704"/>
    </source>
</evidence>
<dbReference type="AlphaFoldDB" id="A0A1U7TFJ6"/>
<evidence type="ECO:0000256" key="11">
    <source>
        <dbReference type="ARBA" id="ARBA00025736"/>
    </source>
</evidence>
<feature type="transmembrane region" description="Helical" evidence="16">
    <location>
        <begin position="154"/>
        <end position="175"/>
    </location>
</feature>
<evidence type="ECO:0000256" key="8">
    <source>
        <dbReference type="ARBA" id="ARBA00023170"/>
    </source>
</evidence>
<dbReference type="GO" id="GO:0007200">
    <property type="term" value="P:phospholipase C-activating G protein-coupled receptor signaling pathway"/>
    <property type="evidence" value="ECO:0007669"/>
    <property type="project" value="TreeGrafter"/>
</dbReference>
<keyword evidence="6 16" id="KW-0472">Membrane</keyword>
<keyword evidence="18" id="KW-1185">Reference proteome</keyword>
<dbReference type="InterPro" id="IPR000276">
    <property type="entry name" value="GPCR_Rhodpsn"/>
</dbReference>
<comment type="subcellular location">
    <subcellularLocation>
        <location evidence="1">Cell membrane</location>
        <topology evidence="1">Multi-pass membrane protein</topology>
    </subcellularLocation>
</comment>
<accession>A0A1U7TFJ6</accession>
<dbReference type="FunFam" id="1.20.1070.10:FF:000034">
    <property type="entry name" value="G-protein coupled receptor 1"/>
    <property type="match status" value="1"/>
</dbReference>
<dbReference type="PROSITE" id="PS50262">
    <property type="entry name" value="G_PROTEIN_RECEP_F1_2"/>
    <property type="match status" value="1"/>
</dbReference>
<dbReference type="KEGG" id="csyr:103262946"/>
<proteinExistence type="inferred from homology"/>
<organism evidence="18 19">
    <name type="scientific">Carlito syrichta</name>
    <name type="common">Philippine tarsier</name>
    <name type="synonym">Tarsius syrichta</name>
    <dbReference type="NCBI Taxonomy" id="1868482"/>
    <lineage>
        <taxon>Eukaryota</taxon>
        <taxon>Metazoa</taxon>
        <taxon>Chordata</taxon>
        <taxon>Craniata</taxon>
        <taxon>Vertebrata</taxon>
        <taxon>Euteleostomi</taxon>
        <taxon>Mammalia</taxon>
        <taxon>Eutheria</taxon>
        <taxon>Euarchontoglires</taxon>
        <taxon>Primates</taxon>
        <taxon>Haplorrhini</taxon>
        <taxon>Tarsiiformes</taxon>
        <taxon>Tarsiidae</taxon>
        <taxon>Carlito</taxon>
    </lineage>
</organism>
<keyword evidence="3 16" id="KW-0812">Transmembrane</keyword>
<dbReference type="RefSeq" id="XP_008058809.1">
    <property type="nucleotide sequence ID" value="XM_008060618.1"/>
</dbReference>
<evidence type="ECO:0000256" key="4">
    <source>
        <dbReference type="ARBA" id="ARBA00022989"/>
    </source>
</evidence>
<dbReference type="PANTHER" id="PTHR24225:SF74">
    <property type="entry name" value="CHEMOKINE-LIKE RECEPTOR 1"/>
    <property type="match status" value="1"/>
</dbReference>
<keyword evidence="4 16" id="KW-1133">Transmembrane helix</keyword>
<dbReference type="GO" id="GO:0004875">
    <property type="term" value="F:complement receptor activity"/>
    <property type="evidence" value="ECO:0007669"/>
    <property type="project" value="TreeGrafter"/>
</dbReference>
<dbReference type="GO" id="GO:0007204">
    <property type="term" value="P:positive regulation of cytosolic calcium ion concentration"/>
    <property type="evidence" value="ECO:0007669"/>
    <property type="project" value="TreeGrafter"/>
</dbReference>
<keyword evidence="10" id="KW-0807">Transducer</keyword>
<reference evidence="19" key="1">
    <citation type="submission" date="2025-08" db="UniProtKB">
        <authorList>
            <consortium name="RefSeq"/>
        </authorList>
    </citation>
    <scope>IDENTIFICATION</scope>
</reference>
<dbReference type="Proteomes" id="UP000189704">
    <property type="component" value="Unplaced"/>
</dbReference>
<dbReference type="GO" id="GO:0005886">
    <property type="term" value="C:plasma membrane"/>
    <property type="evidence" value="ECO:0007669"/>
    <property type="project" value="UniProtKB-SubCell"/>
</dbReference>